<feature type="region of interest" description="Disordered" evidence="1">
    <location>
        <begin position="127"/>
        <end position="160"/>
    </location>
</feature>
<dbReference type="Proteomes" id="UP001396898">
    <property type="component" value="Unassembled WGS sequence"/>
</dbReference>
<evidence type="ECO:0000256" key="1">
    <source>
        <dbReference type="SAM" id="MobiDB-lite"/>
    </source>
</evidence>
<evidence type="ECO:0000313" key="4">
    <source>
        <dbReference type="Proteomes" id="UP001396898"/>
    </source>
</evidence>
<sequence length="160" mass="17096">MLSNTLNKTLCWVLGAGYAMKSVSAQNPPAATITQAPETAPLTGDLATQYKTLSGITENTLTTTVINGTSTILPIWYCAPTESAEACKNCPTHTASATASCSEGFNALLLLPPLALAGLWIPPPFWPSNSDDRGRESQHPQKDQNHRAGINQNQNHHDRG</sequence>
<feature type="chain" id="PRO_5046933787" evidence="2">
    <location>
        <begin position="26"/>
        <end position="160"/>
    </location>
</feature>
<comment type="caution">
    <text evidence="3">The sequence shown here is derived from an EMBL/GenBank/DDBJ whole genome shotgun (WGS) entry which is preliminary data.</text>
</comment>
<proteinExistence type="predicted"/>
<name>A0ABR1R6U7_9PEZI</name>
<keyword evidence="4" id="KW-1185">Reference proteome</keyword>
<feature type="compositionally biased region" description="Basic and acidic residues" evidence="1">
    <location>
        <begin position="130"/>
        <end position="146"/>
    </location>
</feature>
<evidence type="ECO:0000256" key="2">
    <source>
        <dbReference type="SAM" id="SignalP"/>
    </source>
</evidence>
<accession>A0ABR1R6U7</accession>
<keyword evidence="2" id="KW-0732">Signal</keyword>
<evidence type="ECO:0000313" key="3">
    <source>
        <dbReference type="EMBL" id="KAK8001200.1"/>
    </source>
</evidence>
<protein>
    <submittedName>
        <fullName evidence="3">Uncharacterized protein</fullName>
    </submittedName>
</protein>
<reference evidence="3 4" key="1">
    <citation type="submission" date="2023-01" db="EMBL/GenBank/DDBJ databases">
        <title>Analysis of 21 Apiospora genomes using comparative genomics revels a genus with tremendous synthesis potential of carbohydrate active enzymes and secondary metabolites.</title>
        <authorList>
            <person name="Sorensen T."/>
        </authorList>
    </citation>
    <scope>NUCLEOTIDE SEQUENCE [LARGE SCALE GENOMIC DNA]</scope>
    <source>
        <strain evidence="3 4">CBS 20057</strain>
    </source>
</reference>
<dbReference type="EMBL" id="JAQQWI010000018">
    <property type="protein sequence ID" value="KAK8001200.1"/>
    <property type="molecule type" value="Genomic_DNA"/>
</dbReference>
<gene>
    <name evidence="3" type="ORF">PG991_013422</name>
</gene>
<organism evidence="3 4">
    <name type="scientific">Apiospora marii</name>
    <dbReference type="NCBI Taxonomy" id="335849"/>
    <lineage>
        <taxon>Eukaryota</taxon>
        <taxon>Fungi</taxon>
        <taxon>Dikarya</taxon>
        <taxon>Ascomycota</taxon>
        <taxon>Pezizomycotina</taxon>
        <taxon>Sordariomycetes</taxon>
        <taxon>Xylariomycetidae</taxon>
        <taxon>Amphisphaeriales</taxon>
        <taxon>Apiosporaceae</taxon>
        <taxon>Apiospora</taxon>
    </lineage>
</organism>
<feature type="signal peptide" evidence="2">
    <location>
        <begin position="1"/>
        <end position="25"/>
    </location>
</feature>